<name>A0ABT8MU17_9BACL</name>
<dbReference type="InterPro" id="IPR013249">
    <property type="entry name" value="RNA_pol_sigma70_r4_t2"/>
</dbReference>
<gene>
    <name evidence="7" type="ORF">QWY15_13120</name>
</gene>
<dbReference type="InterPro" id="IPR013324">
    <property type="entry name" value="RNA_pol_sigma_r3/r4-like"/>
</dbReference>
<dbReference type="InterPro" id="IPR036388">
    <property type="entry name" value="WH-like_DNA-bd_sf"/>
</dbReference>
<feature type="domain" description="RNA polymerase sigma-70 region 2" evidence="5">
    <location>
        <begin position="22"/>
        <end position="82"/>
    </location>
</feature>
<evidence type="ECO:0000313" key="8">
    <source>
        <dbReference type="Proteomes" id="UP001172054"/>
    </source>
</evidence>
<evidence type="ECO:0000256" key="3">
    <source>
        <dbReference type="ARBA" id="ARBA00023082"/>
    </source>
</evidence>
<evidence type="ECO:0000256" key="2">
    <source>
        <dbReference type="ARBA" id="ARBA00023015"/>
    </source>
</evidence>
<dbReference type="InterPro" id="IPR007627">
    <property type="entry name" value="RNA_pol_sigma70_r2"/>
</dbReference>
<evidence type="ECO:0000313" key="7">
    <source>
        <dbReference type="EMBL" id="MDN7228239.1"/>
    </source>
</evidence>
<reference evidence="7 8" key="1">
    <citation type="submission" date="2023-06" db="EMBL/GenBank/DDBJ databases">
        <title>Novel species in genus Planococcus.</title>
        <authorList>
            <person name="Ning S."/>
        </authorList>
    </citation>
    <scope>NUCLEOTIDE SEQUENCE [LARGE SCALE GENOMIC DNA]</scope>
    <source>
        <strain evidence="7 8">N064</strain>
    </source>
</reference>
<evidence type="ECO:0000256" key="1">
    <source>
        <dbReference type="ARBA" id="ARBA00010641"/>
    </source>
</evidence>
<sequence length="184" mass="21893">MARDIRESEISDEQMEKIMDSCGEELIRLAYFYVKDWQAAEDIVQEVFLSYYQKSHQFEKRSSLRTYLSKITINKCHDHLRSWKNKRALFTDAIRNLLSGRKSPEENVEVRAEQANLTRKVLGLPIKYREAVLLYYYQEFTTKEISRLLNCPENTVKTRLRRAKKLLKDQVDASEWEGFQDEQA</sequence>
<dbReference type="EMBL" id="JAUJWW010000005">
    <property type="protein sequence ID" value="MDN7228239.1"/>
    <property type="molecule type" value="Genomic_DNA"/>
</dbReference>
<comment type="caution">
    <text evidence="7">The sequence shown here is derived from an EMBL/GenBank/DDBJ whole genome shotgun (WGS) entry which is preliminary data.</text>
</comment>
<dbReference type="RefSeq" id="WP_301726697.1">
    <property type="nucleotide sequence ID" value="NZ_JAUJWW010000005.1"/>
</dbReference>
<dbReference type="InterPro" id="IPR039425">
    <property type="entry name" value="RNA_pol_sigma-70-like"/>
</dbReference>
<evidence type="ECO:0000259" key="6">
    <source>
        <dbReference type="Pfam" id="PF08281"/>
    </source>
</evidence>
<dbReference type="InterPro" id="IPR014284">
    <property type="entry name" value="RNA_pol_sigma-70_dom"/>
</dbReference>
<keyword evidence="3" id="KW-0731">Sigma factor</keyword>
<dbReference type="PANTHER" id="PTHR43133">
    <property type="entry name" value="RNA POLYMERASE ECF-TYPE SIGMA FACTO"/>
    <property type="match status" value="1"/>
</dbReference>
<proteinExistence type="inferred from homology"/>
<keyword evidence="4" id="KW-0804">Transcription</keyword>
<accession>A0ABT8MU17</accession>
<feature type="domain" description="RNA polymerase sigma factor 70 region 4 type 2" evidence="6">
    <location>
        <begin position="117"/>
        <end position="167"/>
    </location>
</feature>
<dbReference type="Pfam" id="PF04542">
    <property type="entry name" value="Sigma70_r2"/>
    <property type="match status" value="1"/>
</dbReference>
<evidence type="ECO:0000256" key="4">
    <source>
        <dbReference type="ARBA" id="ARBA00023163"/>
    </source>
</evidence>
<dbReference type="Proteomes" id="UP001172054">
    <property type="component" value="Unassembled WGS sequence"/>
</dbReference>
<dbReference type="SUPFAM" id="SSF88946">
    <property type="entry name" value="Sigma2 domain of RNA polymerase sigma factors"/>
    <property type="match status" value="1"/>
</dbReference>
<dbReference type="PANTHER" id="PTHR43133:SF60">
    <property type="entry name" value="RNA POLYMERASE SIGMA FACTOR SIGV"/>
    <property type="match status" value="1"/>
</dbReference>
<dbReference type="Pfam" id="PF08281">
    <property type="entry name" value="Sigma70_r4_2"/>
    <property type="match status" value="1"/>
</dbReference>
<organism evidence="7 8">
    <name type="scientific">Planococcus liqunii</name>
    <dbReference type="NCBI Taxonomy" id="3058394"/>
    <lineage>
        <taxon>Bacteria</taxon>
        <taxon>Bacillati</taxon>
        <taxon>Bacillota</taxon>
        <taxon>Bacilli</taxon>
        <taxon>Bacillales</taxon>
        <taxon>Caryophanaceae</taxon>
        <taxon>Planococcus</taxon>
    </lineage>
</organism>
<comment type="similarity">
    <text evidence="1">Belongs to the sigma-70 factor family. ECF subfamily.</text>
</comment>
<protein>
    <submittedName>
        <fullName evidence="7">Sigma-70 family RNA polymerase sigma factor</fullName>
    </submittedName>
</protein>
<dbReference type="Gene3D" id="1.10.1740.10">
    <property type="match status" value="1"/>
</dbReference>
<keyword evidence="8" id="KW-1185">Reference proteome</keyword>
<dbReference type="SUPFAM" id="SSF88659">
    <property type="entry name" value="Sigma3 and sigma4 domains of RNA polymerase sigma factors"/>
    <property type="match status" value="1"/>
</dbReference>
<dbReference type="Gene3D" id="1.10.10.10">
    <property type="entry name" value="Winged helix-like DNA-binding domain superfamily/Winged helix DNA-binding domain"/>
    <property type="match status" value="1"/>
</dbReference>
<dbReference type="NCBIfam" id="TIGR02937">
    <property type="entry name" value="sigma70-ECF"/>
    <property type="match status" value="1"/>
</dbReference>
<keyword evidence="2" id="KW-0805">Transcription regulation</keyword>
<dbReference type="InterPro" id="IPR013325">
    <property type="entry name" value="RNA_pol_sigma_r2"/>
</dbReference>
<evidence type="ECO:0000259" key="5">
    <source>
        <dbReference type="Pfam" id="PF04542"/>
    </source>
</evidence>
<dbReference type="CDD" id="cd06171">
    <property type="entry name" value="Sigma70_r4"/>
    <property type="match status" value="1"/>
</dbReference>